<dbReference type="NCBIfam" id="TIGR00666">
    <property type="entry name" value="PBP4"/>
    <property type="match status" value="1"/>
</dbReference>
<dbReference type="Gene3D" id="3.40.710.10">
    <property type="entry name" value="DD-peptidase/beta-lactamase superfamily"/>
    <property type="match status" value="2"/>
</dbReference>
<feature type="chain" id="PRO_5040921302" evidence="3">
    <location>
        <begin position="23"/>
        <end position="480"/>
    </location>
</feature>
<dbReference type="GO" id="GO:0006508">
    <property type="term" value="P:proteolysis"/>
    <property type="evidence" value="ECO:0007669"/>
    <property type="project" value="InterPro"/>
</dbReference>
<evidence type="ECO:0000256" key="1">
    <source>
        <dbReference type="ARBA" id="ARBA00006096"/>
    </source>
</evidence>
<dbReference type="PRINTS" id="PR00922">
    <property type="entry name" value="DADACBPTASE3"/>
</dbReference>
<dbReference type="SUPFAM" id="SSF56601">
    <property type="entry name" value="beta-lactamase/transpeptidase-like"/>
    <property type="match status" value="1"/>
</dbReference>
<name>A0A9X2AXN6_9VIBR</name>
<keyword evidence="4" id="KW-0645">Protease</keyword>
<comment type="similarity">
    <text evidence="1">Belongs to the peptidase S13 family.</text>
</comment>
<evidence type="ECO:0000256" key="2">
    <source>
        <dbReference type="ARBA" id="ARBA00022801"/>
    </source>
</evidence>
<dbReference type="GO" id="GO:0009002">
    <property type="term" value="F:serine-type D-Ala-D-Ala carboxypeptidase activity"/>
    <property type="evidence" value="ECO:0007669"/>
    <property type="project" value="UniProtKB-EC"/>
</dbReference>
<accession>A0A9X2AXN6</accession>
<keyword evidence="2 4" id="KW-0378">Hydrolase</keyword>
<feature type="signal peptide" evidence="3">
    <location>
        <begin position="1"/>
        <end position="22"/>
    </location>
</feature>
<dbReference type="InterPro" id="IPR000667">
    <property type="entry name" value="Peptidase_S13"/>
</dbReference>
<evidence type="ECO:0000313" key="4">
    <source>
        <dbReference type="EMBL" id="MCJ2375838.1"/>
    </source>
</evidence>
<dbReference type="InterPro" id="IPR012338">
    <property type="entry name" value="Beta-lactam/transpept-like"/>
</dbReference>
<keyword evidence="4" id="KW-0121">Carboxypeptidase</keyword>
<protein>
    <submittedName>
        <fullName evidence="4">D-alanyl-D-alanine carboxypeptidase/D-alanyl-D-alanine-endopeptidase</fullName>
        <ecNumber evidence="4">3.4.16.4</ecNumber>
    </submittedName>
</protein>
<organism evidence="4 5">
    <name type="scientific">Vibrio gelatinilyticus</name>
    <dbReference type="NCBI Taxonomy" id="2893468"/>
    <lineage>
        <taxon>Bacteria</taxon>
        <taxon>Pseudomonadati</taxon>
        <taxon>Pseudomonadota</taxon>
        <taxon>Gammaproteobacteria</taxon>
        <taxon>Vibrionales</taxon>
        <taxon>Vibrionaceae</taxon>
        <taxon>Vibrio</taxon>
    </lineage>
</organism>
<dbReference type="GO" id="GO:0000270">
    <property type="term" value="P:peptidoglycan metabolic process"/>
    <property type="evidence" value="ECO:0007669"/>
    <property type="project" value="TreeGrafter"/>
</dbReference>
<evidence type="ECO:0000313" key="5">
    <source>
        <dbReference type="Proteomes" id="UP001139488"/>
    </source>
</evidence>
<proteinExistence type="inferred from homology"/>
<evidence type="ECO:0000256" key="3">
    <source>
        <dbReference type="SAM" id="SignalP"/>
    </source>
</evidence>
<sequence length="480" mass="52372">MTKKRLFALYFILCCTSVASFAKSELPVTSRHAIFLSPLNTSTSDLPLLENNAAQLFPPASTLKLVTALAAKMSLGDQFRYTTAVYQEKDNLIVRFSGDPSLSRDALRSMLKQAKQTAKGKINNIWLDGEAFSGYAQAVGTPWDILGVCYSAPSTAIMLDGNCVQGSLETHKDGSTRAYVPPHQPIIVTSTALSVTKEQQAEQHCDLELVTSGINQYRLTGCLTHRSSPLPLKFAVSKPSLYVASVIKDELAMLNWSINGTVAANANAAQSASKPLAMHHSQALPELLAVMLKESNNLYADSLTKTMGAKMFSQAGTFSNGVQAIKATLMEQARIDLESAVLEDGSGLSRNNRMTAQQMANVLLFIWREDQDLQLIKLLPIAGESGTLQYRSSMRLHPVKGALLAKSGTLFGTYNMAGYGLNSQGEINTLFVQFVTDYHQPVEASASPKTRPITRFERAFYEQVVQYSHSLAQTTQKAQP</sequence>
<gene>
    <name evidence="4" type="primary">dacB</name>
    <name evidence="4" type="ORF">LNL84_03230</name>
</gene>
<dbReference type="Pfam" id="PF02113">
    <property type="entry name" value="Peptidase_S13"/>
    <property type="match status" value="1"/>
</dbReference>
<dbReference type="EMBL" id="JAJNNZ010000002">
    <property type="protein sequence ID" value="MCJ2375838.1"/>
    <property type="molecule type" value="Genomic_DNA"/>
</dbReference>
<comment type="caution">
    <text evidence="4">The sequence shown here is derived from an EMBL/GenBank/DDBJ whole genome shotgun (WGS) entry which is preliminary data.</text>
</comment>
<dbReference type="RefSeq" id="WP_244355227.1">
    <property type="nucleotide sequence ID" value="NZ_JAJNNZ010000002.1"/>
</dbReference>
<dbReference type="Proteomes" id="UP001139488">
    <property type="component" value="Unassembled WGS sequence"/>
</dbReference>
<reference evidence="4" key="1">
    <citation type="submission" date="2021-11" db="EMBL/GenBank/DDBJ databases">
        <title>Vibrio ZSDE26 sp. nov. and Vibrio ZSDZ34 sp. nov., isolated from coastal seawater in Qingdao.</title>
        <authorList>
            <person name="Zhang P."/>
        </authorList>
    </citation>
    <scope>NUCLEOTIDE SEQUENCE</scope>
    <source>
        <strain evidence="4">ZSDZ34</strain>
    </source>
</reference>
<keyword evidence="3" id="KW-0732">Signal</keyword>
<dbReference type="AlphaFoldDB" id="A0A9X2AXN6"/>
<keyword evidence="5" id="KW-1185">Reference proteome</keyword>
<dbReference type="PANTHER" id="PTHR30023:SF0">
    <property type="entry name" value="PENICILLIN-SENSITIVE CARBOXYPEPTIDASE A"/>
    <property type="match status" value="1"/>
</dbReference>
<dbReference type="EC" id="3.4.16.4" evidence="4"/>
<dbReference type="PANTHER" id="PTHR30023">
    <property type="entry name" value="D-ALANYL-D-ALANINE CARBOXYPEPTIDASE"/>
    <property type="match status" value="1"/>
</dbReference>